<gene>
    <name evidence="1" type="ORF">JRA39_000742</name>
</gene>
<evidence type="ECO:0000313" key="1">
    <source>
        <dbReference type="EMBL" id="EMP9431729.1"/>
    </source>
</evidence>
<comment type="caution">
    <text evidence="1">The sequence shown here is derived from an EMBL/GenBank/DDBJ whole genome shotgun (WGS) entry which is preliminary data.</text>
</comment>
<accession>A0AAI9MVY6</accession>
<sequence>MSLETESLFPCDKCGACCRHVDRAHETQFLDRGDGVCKNYNESNMLCTIYDERPDICRVDKQYSLHYHKQYTWHEFIEINRIACEIILSSE</sequence>
<organism evidence="1">
    <name type="scientific">Providencia stuartii</name>
    <dbReference type="NCBI Taxonomy" id="588"/>
    <lineage>
        <taxon>Bacteria</taxon>
        <taxon>Pseudomonadati</taxon>
        <taxon>Pseudomonadota</taxon>
        <taxon>Gammaproteobacteria</taxon>
        <taxon>Enterobacterales</taxon>
        <taxon>Morganellaceae</taxon>
        <taxon>Providencia</taxon>
    </lineage>
</organism>
<proteinExistence type="predicted"/>
<dbReference type="Pfam" id="PF03692">
    <property type="entry name" value="CxxCxxCC"/>
    <property type="match status" value="1"/>
</dbReference>
<dbReference type="AlphaFoldDB" id="A0AAI9MVY6"/>
<dbReference type="InterPro" id="IPR005358">
    <property type="entry name" value="Puta_zinc/iron-chelating_dom"/>
</dbReference>
<name>A0AAI9MVY6_PROST</name>
<reference evidence="1" key="1">
    <citation type="submission" date="2024-02" db="EMBL/GenBank/DDBJ databases">
        <authorList>
            <consortium name="Clinical and Environmental Microbiology Branch: Whole genome sequencing antimicrobial resistance pathogens in the healthcare setting"/>
        </authorList>
    </citation>
    <scope>NUCLEOTIDE SEQUENCE</scope>
    <source>
        <strain evidence="1">2020GO-00142</strain>
    </source>
</reference>
<dbReference type="EMBL" id="AAZDVE040000003">
    <property type="protein sequence ID" value="EMP9431729.1"/>
    <property type="molecule type" value="Genomic_DNA"/>
</dbReference>
<protein>
    <submittedName>
        <fullName evidence="1">YkgJ family cysteine cluster protein</fullName>
    </submittedName>
</protein>